<dbReference type="EMBL" id="GBXM01073217">
    <property type="protein sequence ID" value="JAH35360.1"/>
    <property type="molecule type" value="Transcribed_RNA"/>
</dbReference>
<accession>A0A0E9S3Y7</accession>
<proteinExistence type="predicted"/>
<dbReference type="AlphaFoldDB" id="A0A0E9S3Y7"/>
<protein>
    <submittedName>
        <fullName evidence="1">Uncharacterized protein</fullName>
    </submittedName>
</protein>
<reference evidence="1" key="2">
    <citation type="journal article" date="2015" name="Fish Shellfish Immunol.">
        <title>Early steps in the European eel (Anguilla anguilla)-Vibrio vulnificus interaction in the gills: Role of the RtxA13 toxin.</title>
        <authorList>
            <person name="Callol A."/>
            <person name="Pajuelo D."/>
            <person name="Ebbesson L."/>
            <person name="Teles M."/>
            <person name="MacKenzie S."/>
            <person name="Amaro C."/>
        </authorList>
    </citation>
    <scope>NUCLEOTIDE SEQUENCE</scope>
</reference>
<organism evidence="1">
    <name type="scientific">Anguilla anguilla</name>
    <name type="common">European freshwater eel</name>
    <name type="synonym">Muraena anguilla</name>
    <dbReference type="NCBI Taxonomy" id="7936"/>
    <lineage>
        <taxon>Eukaryota</taxon>
        <taxon>Metazoa</taxon>
        <taxon>Chordata</taxon>
        <taxon>Craniata</taxon>
        <taxon>Vertebrata</taxon>
        <taxon>Euteleostomi</taxon>
        <taxon>Actinopterygii</taxon>
        <taxon>Neopterygii</taxon>
        <taxon>Teleostei</taxon>
        <taxon>Anguilliformes</taxon>
        <taxon>Anguillidae</taxon>
        <taxon>Anguilla</taxon>
    </lineage>
</organism>
<reference evidence="1" key="1">
    <citation type="submission" date="2014-11" db="EMBL/GenBank/DDBJ databases">
        <authorList>
            <person name="Amaro Gonzalez C."/>
        </authorList>
    </citation>
    <scope>NUCLEOTIDE SEQUENCE</scope>
</reference>
<name>A0A0E9S3Y7_ANGAN</name>
<evidence type="ECO:0000313" key="1">
    <source>
        <dbReference type="EMBL" id="JAH35360.1"/>
    </source>
</evidence>
<sequence>MNIVQTICIVAAIKSNQYFPRPQRQHPQKAPSKLYCTKRLSFLLHRDRQIDVHGTHKPLNSLIIGQLEELRRGQLTGDQEATCGMS</sequence>